<feature type="chain" id="PRO_5045656815" description="YtxH domain-containing protein" evidence="1">
    <location>
        <begin position="21"/>
        <end position="59"/>
    </location>
</feature>
<evidence type="ECO:0000256" key="1">
    <source>
        <dbReference type="SAM" id="SignalP"/>
    </source>
</evidence>
<dbReference type="RefSeq" id="WP_155173171.1">
    <property type="nucleotide sequence ID" value="NZ_BAAAFL010000043.1"/>
</dbReference>
<dbReference type="EMBL" id="SMLW01000570">
    <property type="protein sequence ID" value="MTI26227.1"/>
    <property type="molecule type" value="Genomic_DNA"/>
</dbReference>
<comment type="caution">
    <text evidence="2">The sequence shown here is derived from an EMBL/GenBank/DDBJ whole genome shotgun (WGS) entry which is preliminary data.</text>
</comment>
<feature type="signal peptide" evidence="1">
    <location>
        <begin position="1"/>
        <end position="20"/>
    </location>
</feature>
<evidence type="ECO:0008006" key="4">
    <source>
        <dbReference type="Google" id="ProtNLM"/>
    </source>
</evidence>
<gene>
    <name evidence="2" type="ORF">E1163_14815</name>
</gene>
<dbReference type="Proteomes" id="UP000798808">
    <property type="component" value="Unassembled WGS sequence"/>
</dbReference>
<accession>A0ABW9RPY5</accession>
<proteinExistence type="predicted"/>
<reference evidence="2 3" key="1">
    <citation type="submission" date="2019-02" db="EMBL/GenBank/DDBJ databases">
        <authorList>
            <person name="Goldberg S.R."/>
            <person name="Haltli B.A."/>
            <person name="Correa H."/>
            <person name="Russell K.G."/>
        </authorList>
    </citation>
    <scope>NUCLEOTIDE SEQUENCE [LARGE SCALE GENOMIC DNA]</scope>
    <source>
        <strain evidence="2 3">JCM 16186</strain>
    </source>
</reference>
<keyword evidence="1" id="KW-0732">Signal</keyword>
<organism evidence="2 3">
    <name type="scientific">Fulvivirga kasyanovii</name>
    <dbReference type="NCBI Taxonomy" id="396812"/>
    <lineage>
        <taxon>Bacteria</taxon>
        <taxon>Pseudomonadati</taxon>
        <taxon>Bacteroidota</taxon>
        <taxon>Cytophagia</taxon>
        <taxon>Cytophagales</taxon>
        <taxon>Fulvivirgaceae</taxon>
        <taxon>Fulvivirga</taxon>
    </lineage>
</organism>
<name>A0ABW9RPY5_9BACT</name>
<protein>
    <recommendedName>
        <fullName evidence="4">YtxH domain-containing protein</fullName>
    </recommendedName>
</protein>
<keyword evidence="3" id="KW-1185">Reference proteome</keyword>
<evidence type="ECO:0000313" key="3">
    <source>
        <dbReference type="Proteomes" id="UP000798808"/>
    </source>
</evidence>
<sequence length="59" mass="6537">MKIRRKLALALGLAAGAVVAVVATGRTGKKTRQYISGKYEKPKTDRTSDQYDDSEVFYI</sequence>
<evidence type="ECO:0000313" key="2">
    <source>
        <dbReference type="EMBL" id="MTI26227.1"/>
    </source>
</evidence>